<name>A0A8B6FNM9_MYTGA</name>
<evidence type="ECO:0000256" key="1">
    <source>
        <dbReference type="SAM" id="MobiDB-lite"/>
    </source>
</evidence>
<sequence length="367" mass="41857">MMQIYEQRIRQLELENVRNACRMDSIENLVKIENLTTQLNISKNNAQTHGTSSQNSLNSATLPTFQTRNNGIPIVVNHPNVRNVGNDNSPQNFNQASTNSGHPSNIINENVQPAKLNTTHATSNDSLPTDNSKQPLTGNSDSMQSEQQATFCPTNQSFLVNAPTLTKPPWMNYSHCQIKPMQTQQQHVAPVIYRHPQTVHQNQMMVANPHFPQKIMRQIPTNFVNLSWYPTTSRVSRSSKPYLTLLEKMSDILILQEHWLYNFEKDEMEHFLNKYKCHVKCVDDTNPISPLQRPRGMSGTAICYKREISSSVTEKSDGSMRINVIKVDVKPKPLLIIGVYMPCRGGIDADRDYREITDELSENYFEI</sequence>
<comment type="caution">
    <text evidence="2">The sequence shown here is derived from an EMBL/GenBank/DDBJ whole genome shotgun (WGS) entry which is preliminary data.</text>
</comment>
<keyword evidence="3" id="KW-1185">Reference proteome</keyword>
<dbReference type="EMBL" id="UYJE01007126">
    <property type="protein sequence ID" value="VDI52028.1"/>
    <property type="molecule type" value="Genomic_DNA"/>
</dbReference>
<dbReference type="Gene3D" id="3.60.10.10">
    <property type="entry name" value="Endonuclease/exonuclease/phosphatase"/>
    <property type="match status" value="1"/>
</dbReference>
<feature type="compositionally biased region" description="Polar residues" evidence="1">
    <location>
        <begin position="83"/>
        <end position="146"/>
    </location>
</feature>
<dbReference type="Proteomes" id="UP000596742">
    <property type="component" value="Unassembled WGS sequence"/>
</dbReference>
<evidence type="ECO:0000313" key="3">
    <source>
        <dbReference type="Proteomes" id="UP000596742"/>
    </source>
</evidence>
<dbReference type="InterPro" id="IPR036691">
    <property type="entry name" value="Endo/exonu/phosph_ase_sf"/>
</dbReference>
<feature type="compositionally biased region" description="Polar residues" evidence="1">
    <location>
        <begin position="45"/>
        <end position="70"/>
    </location>
</feature>
<proteinExistence type="predicted"/>
<dbReference type="SUPFAM" id="SSF56219">
    <property type="entry name" value="DNase I-like"/>
    <property type="match status" value="1"/>
</dbReference>
<organism evidence="2 3">
    <name type="scientific">Mytilus galloprovincialis</name>
    <name type="common">Mediterranean mussel</name>
    <dbReference type="NCBI Taxonomy" id="29158"/>
    <lineage>
        <taxon>Eukaryota</taxon>
        <taxon>Metazoa</taxon>
        <taxon>Spiralia</taxon>
        <taxon>Lophotrochozoa</taxon>
        <taxon>Mollusca</taxon>
        <taxon>Bivalvia</taxon>
        <taxon>Autobranchia</taxon>
        <taxon>Pteriomorphia</taxon>
        <taxon>Mytilida</taxon>
        <taxon>Mytiloidea</taxon>
        <taxon>Mytilidae</taxon>
        <taxon>Mytilinae</taxon>
        <taxon>Mytilus</taxon>
    </lineage>
</organism>
<evidence type="ECO:0000313" key="2">
    <source>
        <dbReference type="EMBL" id="VDI52028.1"/>
    </source>
</evidence>
<reference evidence="2" key="1">
    <citation type="submission" date="2018-11" db="EMBL/GenBank/DDBJ databases">
        <authorList>
            <person name="Alioto T."/>
            <person name="Alioto T."/>
        </authorList>
    </citation>
    <scope>NUCLEOTIDE SEQUENCE</scope>
</reference>
<gene>
    <name evidence="2" type="ORF">MGAL_10B091915</name>
</gene>
<dbReference type="AlphaFoldDB" id="A0A8B6FNM9"/>
<feature type="region of interest" description="Disordered" evidence="1">
    <location>
        <begin position="45"/>
        <end position="146"/>
    </location>
</feature>
<accession>A0A8B6FNM9</accession>
<protein>
    <submittedName>
        <fullName evidence="2">Uncharacterized protein</fullName>
    </submittedName>
</protein>